<dbReference type="SUPFAM" id="SSF53822">
    <property type="entry name" value="Periplasmic binding protein-like I"/>
    <property type="match status" value="1"/>
</dbReference>
<dbReference type="InterPro" id="IPR028082">
    <property type="entry name" value="Peripla_BP_I"/>
</dbReference>
<reference evidence="5 6" key="1">
    <citation type="submission" date="2017-01" db="EMBL/GenBank/DDBJ databases">
        <title>Complete genome of Tateyamaria omphalii DOK1-4 isolated from seawater in Dokdo.</title>
        <authorList>
            <person name="Kim J.H."/>
            <person name="Chi W.-J."/>
        </authorList>
    </citation>
    <scope>NUCLEOTIDE SEQUENCE [LARGE SCALE GENOMIC DNA]</scope>
    <source>
        <strain evidence="5 6">DOK1-4</strain>
        <plasmid evidence="5 6">pDOK1-4-2</plasmid>
    </source>
</reference>
<geneLocation type="plasmid" evidence="5 6">
    <name>pDOK1-4-2</name>
</geneLocation>
<dbReference type="InterPro" id="IPR046335">
    <property type="entry name" value="LacI/GalR-like_sensor"/>
</dbReference>
<gene>
    <name evidence="5" type="ORF">BWR18_19990</name>
</gene>
<dbReference type="Pfam" id="PF00356">
    <property type="entry name" value="LacI"/>
    <property type="match status" value="1"/>
</dbReference>
<dbReference type="PANTHER" id="PTHR30146">
    <property type="entry name" value="LACI-RELATED TRANSCRIPTIONAL REPRESSOR"/>
    <property type="match status" value="1"/>
</dbReference>
<dbReference type="CDD" id="cd01575">
    <property type="entry name" value="PBP1_GntR"/>
    <property type="match status" value="1"/>
</dbReference>
<dbReference type="GO" id="GO:0000976">
    <property type="term" value="F:transcription cis-regulatory region binding"/>
    <property type="evidence" value="ECO:0007669"/>
    <property type="project" value="TreeGrafter"/>
</dbReference>
<evidence type="ECO:0000256" key="2">
    <source>
        <dbReference type="ARBA" id="ARBA00023125"/>
    </source>
</evidence>
<evidence type="ECO:0000313" key="5">
    <source>
        <dbReference type="EMBL" id="APX14141.1"/>
    </source>
</evidence>
<evidence type="ECO:0000256" key="3">
    <source>
        <dbReference type="ARBA" id="ARBA00023163"/>
    </source>
</evidence>
<keyword evidence="3" id="KW-0804">Transcription</keyword>
<dbReference type="GO" id="GO:0003700">
    <property type="term" value="F:DNA-binding transcription factor activity"/>
    <property type="evidence" value="ECO:0007669"/>
    <property type="project" value="TreeGrafter"/>
</dbReference>
<dbReference type="OrthoDB" id="7170131at2"/>
<dbReference type="RefSeq" id="WP_076630608.1">
    <property type="nucleotide sequence ID" value="NZ_CP019314.1"/>
</dbReference>
<organism evidence="5 6">
    <name type="scientific">Tateyamaria omphalii</name>
    <dbReference type="NCBI Taxonomy" id="299262"/>
    <lineage>
        <taxon>Bacteria</taxon>
        <taxon>Pseudomonadati</taxon>
        <taxon>Pseudomonadota</taxon>
        <taxon>Alphaproteobacteria</taxon>
        <taxon>Rhodobacterales</taxon>
        <taxon>Roseobacteraceae</taxon>
        <taxon>Tateyamaria</taxon>
    </lineage>
</organism>
<dbReference type="Gene3D" id="3.40.50.2300">
    <property type="match status" value="2"/>
</dbReference>
<sequence length="334" mass="35600">MGARVTMRDVAQAVGMSPMTVSRALREDRTVNAKTRARVRQVADELGYVYDSTAQAFRTQKSGFVAVTLPSVNNANFAETFRALTNGLGAAGLQLLLGSTNYRVEREEELVRQLLTRNPEALVLTGGHHTDEMRKLVQARDLPVIEMWDLPEDPLGHVVGFSNGDAMAHIVNHLVATGRRKLAFVGASEGADMRGAVRRAGVVASARAHGLPEVAMIDAGPAPVSMRHGAAVIEAIGRNVAQYDALVCVSDPVAFGCLSAAQRMGLRVPDDLAITGFGHFEVAKVSNPQITTVNVQADDIGRQVVDLLQGIFDGEVSEPVRVDVGSALVVGETS</sequence>
<keyword evidence="5" id="KW-0614">Plasmid</keyword>
<name>A0A1P8N1E4_9RHOB</name>
<feature type="domain" description="HTH lacI-type" evidence="4">
    <location>
        <begin position="5"/>
        <end position="59"/>
    </location>
</feature>
<proteinExistence type="predicted"/>
<keyword evidence="1" id="KW-0805">Transcription regulation</keyword>
<dbReference type="KEGG" id="tom:BWR18_19990"/>
<accession>A0A1P8N1E4</accession>
<evidence type="ECO:0000259" key="4">
    <source>
        <dbReference type="PROSITE" id="PS50932"/>
    </source>
</evidence>
<keyword evidence="2" id="KW-0238">DNA-binding</keyword>
<evidence type="ECO:0000256" key="1">
    <source>
        <dbReference type="ARBA" id="ARBA00023015"/>
    </source>
</evidence>
<dbReference type="InterPro" id="IPR000843">
    <property type="entry name" value="HTH_LacI"/>
</dbReference>
<dbReference type="Gene3D" id="1.10.260.40">
    <property type="entry name" value="lambda repressor-like DNA-binding domains"/>
    <property type="match status" value="1"/>
</dbReference>
<keyword evidence="6" id="KW-1185">Reference proteome</keyword>
<dbReference type="SMART" id="SM00354">
    <property type="entry name" value="HTH_LACI"/>
    <property type="match status" value="1"/>
</dbReference>
<dbReference type="CDD" id="cd01392">
    <property type="entry name" value="HTH_LacI"/>
    <property type="match status" value="1"/>
</dbReference>
<dbReference type="Pfam" id="PF13377">
    <property type="entry name" value="Peripla_BP_3"/>
    <property type="match status" value="1"/>
</dbReference>
<protein>
    <submittedName>
        <fullName evidence="5">LacI family transcriptional regulator</fullName>
    </submittedName>
</protein>
<evidence type="ECO:0000313" key="6">
    <source>
        <dbReference type="Proteomes" id="UP000186336"/>
    </source>
</evidence>
<dbReference type="PROSITE" id="PS50932">
    <property type="entry name" value="HTH_LACI_2"/>
    <property type="match status" value="1"/>
</dbReference>
<dbReference type="SUPFAM" id="SSF47413">
    <property type="entry name" value="lambda repressor-like DNA-binding domains"/>
    <property type="match status" value="1"/>
</dbReference>
<dbReference type="AlphaFoldDB" id="A0A1P8N1E4"/>
<dbReference type="PANTHER" id="PTHR30146:SF33">
    <property type="entry name" value="TRANSCRIPTIONAL REGULATOR"/>
    <property type="match status" value="1"/>
</dbReference>
<dbReference type="EMBL" id="CP019314">
    <property type="protein sequence ID" value="APX14141.1"/>
    <property type="molecule type" value="Genomic_DNA"/>
</dbReference>
<dbReference type="InterPro" id="IPR010982">
    <property type="entry name" value="Lambda_DNA-bd_dom_sf"/>
</dbReference>
<dbReference type="Proteomes" id="UP000186336">
    <property type="component" value="Plasmid pDOK1-4-2"/>
</dbReference>